<dbReference type="GO" id="GO:0030729">
    <property type="term" value="F:acetoacetate-CoA ligase activity"/>
    <property type="evidence" value="ECO:0007669"/>
    <property type="project" value="InterPro"/>
</dbReference>
<sequence length="712" mass="78995">MASKLAPPPKLWEHPNPKSTNAWAFMQQINRKYGLKMQTWDELHGWSVTSNSAFWEEVFKQYPMVHSGSYSKVVDQSAPMESVPSWFEGVRVNFAENVLYTPSPTDPSKATTIDKEDDAVACTEVREGCNEIRDCTWREIRERTALLANAMRARGVRKGDRVAVVASNSIDTLTVFYAVTALGGLFSSSSTDMGTKGVLDRLHQIKPKFVFADDWAVYNGKTVDLRPKMKEIISGMNGISEFQGMVSMPRWQDRPEDITIVPRTETLSNFLQASAGNKILQFERFAFGDPFLIVYSSGTTGMPKCIVHGIGGILVNNKKEGKLHRDMGPDSTVLQYTTTGWIMYLTSCSSMIHGSRAILYDGSPFQPEPKTFIRLLESQRVTDFGTSPRYMQTLATAQPPIYPREVADLSALRRVTSTGMVLSEPQFHQFYSQAFPTHVQLANISGGTDLAACLVLDTPLKPLYAGGCQTAALGMDVQAFSPDTLEGETGHAVPLGEAGELVCTNAFPTMPVRFWNDEPAHGAKHRIGAKYFGAYFARFQNPSVWAHGDFISINPTTKQVNLHGRADGVLNPSGVRFGSAEIYNVLDARFPEEIQDSICVGQRRPTDEDERVMLFLLMKPGAKFTAELVQRAKDAIAKDVGRRCVPKYVFETPEIPTTINLKKVELPVKQIVSGKKIKPSDTLANKECLDFYYQFADDERLNGGKGAVKAKL</sequence>
<dbReference type="Pfam" id="PF00501">
    <property type="entry name" value="AMP-binding"/>
    <property type="match status" value="1"/>
</dbReference>
<dbReference type="Gene3D" id="3.40.50.12780">
    <property type="entry name" value="N-terminal domain of ligase-like"/>
    <property type="match status" value="1"/>
</dbReference>
<dbReference type="PANTHER" id="PTHR42921">
    <property type="entry name" value="ACETOACETYL-COA SYNTHETASE"/>
    <property type="match status" value="1"/>
</dbReference>
<dbReference type="GO" id="GO:0006629">
    <property type="term" value="P:lipid metabolic process"/>
    <property type="evidence" value="ECO:0007669"/>
    <property type="project" value="InterPro"/>
</dbReference>
<reference evidence="4 5" key="1">
    <citation type="journal article" date="2020" name="Microbiol. Resour. Announc.">
        <title>Draft Genome Sequence of a Cladosporium Species Isolated from the Mesophotic Ascidian Didemnum maculosum.</title>
        <authorList>
            <person name="Gioti A."/>
            <person name="Siaperas R."/>
            <person name="Nikolaivits E."/>
            <person name="Le Goff G."/>
            <person name="Ouazzani J."/>
            <person name="Kotoulas G."/>
            <person name="Topakas E."/>
        </authorList>
    </citation>
    <scope>NUCLEOTIDE SEQUENCE [LARGE SCALE GENOMIC DNA]</scope>
    <source>
        <strain evidence="4 5">TM138-S3</strain>
    </source>
</reference>
<gene>
    <name evidence="4" type="ORF">WHR41_09031</name>
</gene>
<comment type="similarity">
    <text evidence="1">Belongs to the ATP-dependent AMP-binding enzyme family.</text>
</comment>
<feature type="domain" description="Acetyl-coenzyme A synthetase N-terminal" evidence="3">
    <location>
        <begin position="41"/>
        <end position="98"/>
    </location>
</feature>
<dbReference type="InterPro" id="IPR020845">
    <property type="entry name" value="AMP-binding_CS"/>
</dbReference>
<evidence type="ECO:0000313" key="5">
    <source>
        <dbReference type="Proteomes" id="UP000803884"/>
    </source>
</evidence>
<dbReference type="SUPFAM" id="SSF56801">
    <property type="entry name" value="Acetyl-CoA synthetase-like"/>
    <property type="match status" value="1"/>
</dbReference>
<evidence type="ECO:0000259" key="2">
    <source>
        <dbReference type="Pfam" id="PF00501"/>
    </source>
</evidence>
<name>A0AB34KB41_9PEZI</name>
<evidence type="ECO:0000256" key="1">
    <source>
        <dbReference type="ARBA" id="ARBA00006432"/>
    </source>
</evidence>
<dbReference type="AlphaFoldDB" id="A0AB34KB41"/>
<evidence type="ECO:0000313" key="4">
    <source>
        <dbReference type="EMBL" id="KAL1582150.1"/>
    </source>
</evidence>
<dbReference type="InterPro" id="IPR032387">
    <property type="entry name" value="ACAS_N"/>
</dbReference>
<protein>
    <submittedName>
        <fullName evidence="4">Uncharacterized protein</fullName>
    </submittedName>
</protein>
<dbReference type="InterPro" id="IPR005914">
    <property type="entry name" value="Acac_CoA_synth"/>
</dbReference>
<dbReference type="PANTHER" id="PTHR42921:SF4">
    <property type="entry name" value="ACETOACETYL-COA SYNTHASE (AFU_ORTHOLOGUE AFUA_8G04770)"/>
    <property type="match status" value="1"/>
</dbReference>
<organism evidence="4 5">
    <name type="scientific">Cladosporium halotolerans</name>
    <dbReference type="NCBI Taxonomy" id="1052096"/>
    <lineage>
        <taxon>Eukaryota</taxon>
        <taxon>Fungi</taxon>
        <taxon>Dikarya</taxon>
        <taxon>Ascomycota</taxon>
        <taxon>Pezizomycotina</taxon>
        <taxon>Dothideomycetes</taxon>
        <taxon>Dothideomycetidae</taxon>
        <taxon>Cladosporiales</taxon>
        <taxon>Cladosporiaceae</taxon>
        <taxon>Cladosporium</taxon>
    </lineage>
</organism>
<dbReference type="Pfam" id="PF16177">
    <property type="entry name" value="ACAS_N"/>
    <property type="match status" value="1"/>
</dbReference>
<dbReference type="GeneID" id="96010473"/>
<dbReference type="PROSITE" id="PS00455">
    <property type="entry name" value="AMP_BINDING"/>
    <property type="match status" value="1"/>
</dbReference>
<comment type="caution">
    <text evidence="4">The sequence shown here is derived from an EMBL/GenBank/DDBJ whole genome shotgun (WGS) entry which is preliminary data.</text>
</comment>
<dbReference type="Gene3D" id="3.30.300.30">
    <property type="match status" value="1"/>
</dbReference>
<proteinExistence type="inferred from homology"/>
<dbReference type="EMBL" id="JAAQHG020000062">
    <property type="protein sequence ID" value="KAL1582150.1"/>
    <property type="molecule type" value="Genomic_DNA"/>
</dbReference>
<dbReference type="Proteomes" id="UP000803884">
    <property type="component" value="Unassembled WGS sequence"/>
</dbReference>
<dbReference type="InterPro" id="IPR042099">
    <property type="entry name" value="ANL_N_sf"/>
</dbReference>
<evidence type="ECO:0000259" key="3">
    <source>
        <dbReference type="Pfam" id="PF16177"/>
    </source>
</evidence>
<dbReference type="RefSeq" id="XP_069225257.1">
    <property type="nucleotide sequence ID" value="XM_069377635.1"/>
</dbReference>
<feature type="domain" description="AMP-dependent synthetase/ligase" evidence="2">
    <location>
        <begin position="116"/>
        <end position="504"/>
    </location>
</feature>
<accession>A0AB34KB41</accession>
<dbReference type="NCBIfam" id="TIGR01217">
    <property type="entry name" value="ac_ac_CoA_syn"/>
    <property type="match status" value="1"/>
</dbReference>
<keyword evidence="5" id="KW-1185">Reference proteome</keyword>
<dbReference type="InterPro" id="IPR045851">
    <property type="entry name" value="AMP-bd_C_sf"/>
</dbReference>
<dbReference type="InterPro" id="IPR000873">
    <property type="entry name" value="AMP-dep_synth/lig_dom"/>
</dbReference>